<keyword evidence="5" id="KW-1185">Reference proteome</keyword>
<keyword evidence="1" id="KW-1133">Transmembrane helix</keyword>
<evidence type="ECO:0000259" key="2">
    <source>
        <dbReference type="Pfam" id="PF09922"/>
    </source>
</evidence>
<keyword evidence="1" id="KW-0812">Transmembrane</keyword>
<protein>
    <submittedName>
        <fullName evidence="4">Uncharacterized protein</fullName>
    </submittedName>
</protein>
<dbReference type="InterPro" id="IPR024425">
    <property type="entry name" value="LiaF-like_C"/>
</dbReference>
<dbReference type="AlphaFoldDB" id="A0A172U268"/>
<dbReference type="PATRIC" id="fig|1492898.3.peg.2454"/>
<organism evidence="4 5">
    <name type="scientific">Flavisolibacter tropicus</name>
    <dbReference type="NCBI Taxonomy" id="1492898"/>
    <lineage>
        <taxon>Bacteria</taxon>
        <taxon>Pseudomonadati</taxon>
        <taxon>Bacteroidota</taxon>
        <taxon>Chitinophagia</taxon>
        <taxon>Chitinophagales</taxon>
        <taxon>Chitinophagaceae</taxon>
        <taxon>Flavisolibacter</taxon>
    </lineage>
</organism>
<feature type="transmembrane region" description="Helical" evidence="1">
    <location>
        <begin position="21"/>
        <end position="42"/>
    </location>
</feature>
<feature type="transmembrane region" description="Helical" evidence="1">
    <location>
        <begin position="73"/>
        <end position="92"/>
    </location>
</feature>
<keyword evidence="1" id="KW-0472">Membrane</keyword>
<evidence type="ECO:0000259" key="3">
    <source>
        <dbReference type="Pfam" id="PF22570"/>
    </source>
</evidence>
<feature type="domain" description="Cell wall-active antibiotics response LiaF-like C-terminal" evidence="2">
    <location>
        <begin position="169"/>
        <end position="227"/>
    </location>
</feature>
<feature type="transmembrane region" description="Helical" evidence="1">
    <location>
        <begin position="48"/>
        <end position="66"/>
    </location>
</feature>
<dbReference type="Pfam" id="PF22570">
    <property type="entry name" value="LiaF-TM"/>
    <property type="match status" value="1"/>
</dbReference>
<reference evidence="4 5" key="2">
    <citation type="journal article" date="2016" name="Int. J. Syst. Evol. Microbiol.">
        <title>Flavisolibacter tropicus sp. nov., isolated from tropical soil.</title>
        <authorList>
            <person name="Lee J.J."/>
            <person name="Kang M.S."/>
            <person name="Kim G.S."/>
            <person name="Lee C.S."/>
            <person name="Lim S."/>
            <person name="Lee J."/>
            <person name="Roh S.H."/>
            <person name="Kang H."/>
            <person name="Ha J.M."/>
            <person name="Bae S."/>
            <person name="Jung H.Y."/>
            <person name="Kim M.K."/>
        </authorList>
    </citation>
    <scope>NUCLEOTIDE SEQUENCE [LARGE SCALE GENOMIC DNA]</scope>
    <source>
        <strain evidence="4 5">LCS9</strain>
    </source>
</reference>
<dbReference type="PANTHER" id="PTHR40763">
    <property type="entry name" value="MEMBRANE PROTEIN-RELATED"/>
    <property type="match status" value="1"/>
</dbReference>
<dbReference type="STRING" id="1492898.SY85_11370"/>
<proteinExistence type="predicted"/>
<evidence type="ECO:0000313" key="4">
    <source>
        <dbReference type="EMBL" id="ANE53435.1"/>
    </source>
</evidence>
<dbReference type="KEGG" id="fla:SY85_11370"/>
<feature type="domain" description="LiaF transmembrane" evidence="3">
    <location>
        <begin position="24"/>
        <end position="119"/>
    </location>
</feature>
<accession>A0A172U268</accession>
<dbReference type="Proteomes" id="UP000077177">
    <property type="component" value="Chromosome"/>
</dbReference>
<dbReference type="InterPro" id="IPR054331">
    <property type="entry name" value="LiaF_TM"/>
</dbReference>
<sequence>MEERYGRREHWREHRGMSVRGRRWTGLFLLFIGAAALLRGTLAPLVPAWLFTWQMLLIVMGLFIGVRHNFRGGAGFMLILIGGIFLLTEFYPGFIDRRYVWPLAIMAVGAFLIFKPRHRRWDMQEQGEPAPVAHEEAAPYTATTGSDEDYLDSTTVFGGIKKTLFTKNFQGGDIVNIMGGTEINLSQADINGRVILDVTQIFGGTKIIVPPHWDIKPEMAAIFGGIDDKRAIHNATIDRSKVLVLKGTSIFGGIEIKSF</sequence>
<gene>
    <name evidence="4" type="ORF">SY85_11370</name>
</gene>
<evidence type="ECO:0000313" key="5">
    <source>
        <dbReference type="Proteomes" id="UP000077177"/>
    </source>
</evidence>
<dbReference type="PANTHER" id="PTHR40763:SF5">
    <property type="entry name" value="MEMBRANE PROTEIN"/>
    <property type="match status" value="1"/>
</dbReference>
<dbReference type="Pfam" id="PF09922">
    <property type="entry name" value="LiaF-like_C"/>
    <property type="match status" value="1"/>
</dbReference>
<feature type="transmembrane region" description="Helical" evidence="1">
    <location>
        <begin position="98"/>
        <end position="114"/>
    </location>
</feature>
<dbReference type="EMBL" id="CP011390">
    <property type="protein sequence ID" value="ANE53435.1"/>
    <property type="molecule type" value="Genomic_DNA"/>
</dbReference>
<name>A0A172U268_9BACT</name>
<evidence type="ECO:0000256" key="1">
    <source>
        <dbReference type="SAM" id="Phobius"/>
    </source>
</evidence>
<reference evidence="5" key="1">
    <citation type="submission" date="2015-01" db="EMBL/GenBank/DDBJ databases">
        <title>Flavisolibacter sp./LCS9/ whole genome sequencing.</title>
        <authorList>
            <person name="Kim M.K."/>
            <person name="Srinivasan S."/>
            <person name="Lee J.-J."/>
        </authorList>
    </citation>
    <scope>NUCLEOTIDE SEQUENCE [LARGE SCALE GENOMIC DNA]</scope>
    <source>
        <strain evidence="5">LCS9</strain>
    </source>
</reference>